<organism evidence="1 2">
    <name type="scientific">Companilactobacillus ginsenosidimutans</name>
    <dbReference type="NCBI Taxonomy" id="1007676"/>
    <lineage>
        <taxon>Bacteria</taxon>
        <taxon>Bacillati</taxon>
        <taxon>Bacillota</taxon>
        <taxon>Bacilli</taxon>
        <taxon>Lactobacillales</taxon>
        <taxon>Lactobacillaceae</taxon>
        <taxon>Companilactobacillus</taxon>
    </lineage>
</organism>
<dbReference type="GO" id="GO:0016791">
    <property type="term" value="F:phosphatase activity"/>
    <property type="evidence" value="ECO:0007669"/>
    <property type="project" value="TreeGrafter"/>
</dbReference>
<dbReference type="OrthoDB" id="9782128at2"/>
<reference evidence="2" key="1">
    <citation type="submission" date="2015-07" db="EMBL/GenBank/DDBJ databases">
        <title>Lactobacillus ginsenosidimutans/EMML 3141/ whole genome sequencing.</title>
        <authorList>
            <person name="Kim M.K."/>
            <person name="Im W.-T."/>
            <person name="Srinivasan S."/>
            <person name="Lee J.-J."/>
        </authorList>
    </citation>
    <scope>NUCLEOTIDE SEQUENCE [LARGE SCALE GENOMIC DNA]</scope>
    <source>
        <strain evidence="2">EMML 3041</strain>
    </source>
</reference>
<dbReference type="CDD" id="cd07067">
    <property type="entry name" value="HP_PGM_like"/>
    <property type="match status" value="1"/>
</dbReference>
<proteinExistence type="predicted"/>
<evidence type="ECO:0000313" key="1">
    <source>
        <dbReference type="EMBL" id="AKP68309.1"/>
    </source>
</evidence>
<dbReference type="EMBL" id="CP012034">
    <property type="protein sequence ID" value="AKP68309.1"/>
    <property type="molecule type" value="Genomic_DNA"/>
</dbReference>
<dbReference type="SMART" id="SM00855">
    <property type="entry name" value="PGAM"/>
    <property type="match status" value="1"/>
</dbReference>
<dbReference type="InterPro" id="IPR050275">
    <property type="entry name" value="PGM_Phosphatase"/>
</dbReference>
<dbReference type="KEGG" id="lgn:ABM34_12680"/>
<dbReference type="PATRIC" id="fig|1007676.4.peg.2567"/>
<accession>A0A0H4QIQ1</accession>
<dbReference type="RefSeq" id="WP_048706244.1">
    <property type="nucleotide sequence ID" value="NZ_CP012034.1"/>
</dbReference>
<dbReference type="SUPFAM" id="SSF53254">
    <property type="entry name" value="Phosphoglycerate mutase-like"/>
    <property type="match status" value="1"/>
</dbReference>
<keyword evidence="2" id="KW-1185">Reference proteome</keyword>
<dbReference type="InterPro" id="IPR013078">
    <property type="entry name" value="His_Pase_superF_clade-1"/>
</dbReference>
<dbReference type="InterPro" id="IPR029033">
    <property type="entry name" value="His_PPase_superfam"/>
</dbReference>
<name>A0A0H4QIQ1_9LACO</name>
<sequence length="177" mass="20216">MKVYLIRHSEPDYSQVDSANLVGHGRDLSHLSERGIALAETTSHNPIFEKVQIIVSSPYTRALQTAAELIKNNHIPLQVELGLMEWQPDKSGKLLKSASDAELAHREFLKNNGKSNPNYPLPYESRSEIIERVNAIFAEYSRNYSCIACVTHGVVIRQFLNLENINYCEIHEYEYIK</sequence>
<dbReference type="PIRSF" id="PIRSF000709">
    <property type="entry name" value="6PFK_2-Ptase"/>
    <property type="match status" value="1"/>
</dbReference>
<dbReference type="STRING" id="1007676.ABM34_12680"/>
<evidence type="ECO:0008006" key="3">
    <source>
        <dbReference type="Google" id="ProtNLM"/>
    </source>
</evidence>
<dbReference type="PANTHER" id="PTHR48100:SF59">
    <property type="entry name" value="ADENOSYLCOBALAMIN_ALPHA-RIBAZOLE PHOSPHATASE"/>
    <property type="match status" value="1"/>
</dbReference>
<protein>
    <recommendedName>
        <fullName evidence="3">Phosphoglycerate mutase</fullName>
    </recommendedName>
</protein>
<dbReference type="Proteomes" id="UP000036106">
    <property type="component" value="Chromosome"/>
</dbReference>
<dbReference type="Gene3D" id="3.40.50.1240">
    <property type="entry name" value="Phosphoglycerate mutase-like"/>
    <property type="match status" value="1"/>
</dbReference>
<dbReference type="PANTHER" id="PTHR48100">
    <property type="entry name" value="BROAD-SPECIFICITY PHOSPHATASE YOR283W-RELATED"/>
    <property type="match status" value="1"/>
</dbReference>
<gene>
    <name evidence="1" type="ORF">ABM34_12680</name>
</gene>
<evidence type="ECO:0000313" key="2">
    <source>
        <dbReference type="Proteomes" id="UP000036106"/>
    </source>
</evidence>
<dbReference type="AlphaFoldDB" id="A0A0H4QIQ1"/>
<dbReference type="GO" id="GO:0005737">
    <property type="term" value="C:cytoplasm"/>
    <property type="evidence" value="ECO:0007669"/>
    <property type="project" value="TreeGrafter"/>
</dbReference>
<dbReference type="Pfam" id="PF00300">
    <property type="entry name" value="His_Phos_1"/>
    <property type="match status" value="1"/>
</dbReference>